<dbReference type="Proteomes" id="UP000585507">
    <property type="component" value="Unassembled WGS sequence"/>
</dbReference>
<dbReference type="InterPro" id="IPR000792">
    <property type="entry name" value="Tscrpt_reg_LuxR_C"/>
</dbReference>
<evidence type="ECO:0000256" key="3">
    <source>
        <dbReference type="ARBA" id="ARBA00023163"/>
    </source>
</evidence>
<proteinExistence type="predicted"/>
<organism evidence="5 6">
    <name type="scientific">Rhizobium giardinii</name>
    <dbReference type="NCBI Taxonomy" id="56731"/>
    <lineage>
        <taxon>Bacteria</taxon>
        <taxon>Pseudomonadati</taxon>
        <taxon>Pseudomonadota</taxon>
        <taxon>Alphaproteobacteria</taxon>
        <taxon>Hyphomicrobiales</taxon>
        <taxon>Rhizobiaceae</taxon>
        <taxon>Rhizobium/Agrobacterium group</taxon>
        <taxon>Rhizobium</taxon>
    </lineage>
</organism>
<dbReference type="PROSITE" id="PS00622">
    <property type="entry name" value="HTH_LUXR_1"/>
    <property type="match status" value="1"/>
</dbReference>
<feature type="domain" description="HTH luxR-type" evidence="4">
    <location>
        <begin position="172"/>
        <end position="237"/>
    </location>
</feature>
<keyword evidence="6" id="KW-1185">Reference proteome</keyword>
<name>A0A7W8X986_9HYPH</name>
<sequence>MPGCAVVGSLDQYADLSSVPAHRQLRDNNLVEHLRKAVSFTHVAVGGLDLDGYNFGYGYSIDTDMPPSFIDSYFAEKMCLSDPVVAAGKSRSTPFTEEEAYDLSSPPQRLLYLARAHGIRNRVLVPLSRNYVIYGAVCFTNGRPFTQGEFDFLTTLAQPLHRAVAKPLMDRFAAQTIRLTAGELSCLRYASQGMTSEEIAEVVPYTTDTISSYLKAATKKLGTSNRAQAVAEAIRRRLID</sequence>
<dbReference type="GO" id="GO:0003677">
    <property type="term" value="F:DNA binding"/>
    <property type="evidence" value="ECO:0007669"/>
    <property type="project" value="UniProtKB-KW"/>
</dbReference>
<dbReference type="Gene3D" id="3.30.450.80">
    <property type="entry name" value="Transcription factor LuxR-like, autoinducer-binding domain"/>
    <property type="match status" value="1"/>
</dbReference>
<evidence type="ECO:0000259" key="4">
    <source>
        <dbReference type="PROSITE" id="PS50043"/>
    </source>
</evidence>
<evidence type="ECO:0000256" key="1">
    <source>
        <dbReference type="ARBA" id="ARBA00023015"/>
    </source>
</evidence>
<comment type="caution">
    <text evidence="5">The sequence shown here is derived from an EMBL/GenBank/DDBJ whole genome shotgun (WGS) entry which is preliminary data.</text>
</comment>
<accession>A0A7W8X986</accession>
<evidence type="ECO:0000313" key="6">
    <source>
        <dbReference type="Proteomes" id="UP000585507"/>
    </source>
</evidence>
<evidence type="ECO:0000256" key="2">
    <source>
        <dbReference type="ARBA" id="ARBA00023125"/>
    </source>
</evidence>
<dbReference type="InterPro" id="IPR005143">
    <property type="entry name" value="TF_LuxR_autoind-bd_dom"/>
</dbReference>
<protein>
    <submittedName>
        <fullName evidence="5">DNA-binding CsgD family transcriptional regulator</fullName>
    </submittedName>
</protein>
<dbReference type="GO" id="GO:0006355">
    <property type="term" value="P:regulation of DNA-templated transcription"/>
    <property type="evidence" value="ECO:0007669"/>
    <property type="project" value="InterPro"/>
</dbReference>
<dbReference type="AlphaFoldDB" id="A0A7W8X986"/>
<dbReference type="SUPFAM" id="SSF75516">
    <property type="entry name" value="Pheromone-binding domain of LuxR-like quorum-sensing transcription factors"/>
    <property type="match status" value="1"/>
</dbReference>
<dbReference type="PANTHER" id="PTHR44688">
    <property type="entry name" value="DNA-BINDING TRANSCRIPTIONAL ACTIVATOR DEVR_DOSR"/>
    <property type="match status" value="1"/>
</dbReference>
<dbReference type="InterPro" id="IPR036388">
    <property type="entry name" value="WH-like_DNA-bd_sf"/>
</dbReference>
<evidence type="ECO:0000313" key="5">
    <source>
        <dbReference type="EMBL" id="MBB5536357.1"/>
    </source>
</evidence>
<dbReference type="PROSITE" id="PS50043">
    <property type="entry name" value="HTH_LUXR_2"/>
    <property type="match status" value="1"/>
</dbReference>
<dbReference type="EMBL" id="JACHBK010000006">
    <property type="protein sequence ID" value="MBB5536357.1"/>
    <property type="molecule type" value="Genomic_DNA"/>
</dbReference>
<dbReference type="InterPro" id="IPR016032">
    <property type="entry name" value="Sig_transdc_resp-reg_C-effctor"/>
</dbReference>
<dbReference type="SUPFAM" id="SSF46894">
    <property type="entry name" value="C-terminal effector domain of the bipartite response regulators"/>
    <property type="match status" value="1"/>
</dbReference>
<dbReference type="Gene3D" id="1.10.10.10">
    <property type="entry name" value="Winged helix-like DNA-binding domain superfamily/Winged helix DNA-binding domain"/>
    <property type="match status" value="1"/>
</dbReference>
<dbReference type="RefSeq" id="WP_018328321.1">
    <property type="nucleotide sequence ID" value="NZ_JACHBK010000006.1"/>
</dbReference>
<dbReference type="CDD" id="cd06170">
    <property type="entry name" value="LuxR_C_like"/>
    <property type="match status" value="1"/>
</dbReference>
<reference evidence="5 6" key="1">
    <citation type="submission" date="2020-08" db="EMBL/GenBank/DDBJ databases">
        <title>Genomic Encyclopedia of Type Strains, Phase IV (KMG-V): Genome sequencing to study the core and pangenomes of soil and plant-associated prokaryotes.</title>
        <authorList>
            <person name="Whitman W."/>
        </authorList>
    </citation>
    <scope>NUCLEOTIDE SEQUENCE [LARGE SCALE GENOMIC DNA]</scope>
    <source>
        <strain evidence="5 6">SEMIA 4084</strain>
    </source>
</reference>
<gene>
    <name evidence="5" type="ORF">GGD55_003064</name>
</gene>
<keyword evidence="3" id="KW-0804">Transcription</keyword>
<keyword evidence="1" id="KW-0805">Transcription regulation</keyword>
<dbReference type="SMART" id="SM00421">
    <property type="entry name" value="HTH_LUXR"/>
    <property type="match status" value="1"/>
</dbReference>
<dbReference type="InterPro" id="IPR036693">
    <property type="entry name" value="TF_LuxR_autoind-bd_dom_sf"/>
</dbReference>
<dbReference type="PANTHER" id="PTHR44688:SF16">
    <property type="entry name" value="DNA-BINDING TRANSCRIPTIONAL ACTIVATOR DEVR_DOSR"/>
    <property type="match status" value="1"/>
</dbReference>
<keyword evidence="2 5" id="KW-0238">DNA-binding</keyword>
<dbReference type="Pfam" id="PF00196">
    <property type="entry name" value="GerE"/>
    <property type="match status" value="1"/>
</dbReference>
<dbReference type="Pfam" id="PF03472">
    <property type="entry name" value="Autoind_bind"/>
    <property type="match status" value="1"/>
</dbReference>